<protein>
    <submittedName>
        <fullName evidence="7">FtsW/RodA/SpoVE family cell cycle protein</fullName>
    </submittedName>
</protein>
<reference evidence="7 8" key="1">
    <citation type="submission" date="2021-10" db="EMBL/GenBank/DDBJ databases">
        <title>Anaerobic single-cell dispensing facilitates the cultivation of human gut bacteria.</title>
        <authorList>
            <person name="Afrizal A."/>
        </authorList>
    </citation>
    <scope>NUCLEOTIDE SEQUENCE [LARGE SCALE GENOMIC DNA]</scope>
    <source>
        <strain evidence="7 8">CLA-AA-H277</strain>
    </source>
</reference>
<dbReference type="AlphaFoldDB" id="A0AAE3DR31"/>
<feature type="transmembrane region" description="Helical" evidence="6">
    <location>
        <begin position="343"/>
        <end position="363"/>
    </location>
</feature>
<dbReference type="PANTHER" id="PTHR30474:SF1">
    <property type="entry name" value="PEPTIDOGLYCAN GLYCOSYLTRANSFERASE MRDB"/>
    <property type="match status" value="1"/>
</dbReference>
<dbReference type="RefSeq" id="WP_227614449.1">
    <property type="nucleotide sequence ID" value="NZ_JAJEPR010000004.1"/>
</dbReference>
<accession>A0AAE3DR31</accession>
<evidence type="ECO:0000313" key="8">
    <source>
        <dbReference type="Proteomes" id="UP001197875"/>
    </source>
</evidence>
<evidence type="ECO:0000256" key="1">
    <source>
        <dbReference type="ARBA" id="ARBA00004141"/>
    </source>
</evidence>
<comment type="caution">
    <text evidence="7">The sequence shown here is derived from an EMBL/GenBank/DDBJ whole genome shotgun (WGS) entry which is preliminary data.</text>
</comment>
<proteinExistence type="predicted"/>
<keyword evidence="5 6" id="KW-0472">Membrane</keyword>
<feature type="transmembrane region" description="Helical" evidence="6">
    <location>
        <begin position="153"/>
        <end position="169"/>
    </location>
</feature>
<evidence type="ECO:0000313" key="7">
    <source>
        <dbReference type="EMBL" id="MCC2189005.1"/>
    </source>
</evidence>
<feature type="transmembrane region" description="Helical" evidence="6">
    <location>
        <begin position="306"/>
        <end position="331"/>
    </location>
</feature>
<dbReference type="Proteomes" id="UP001197875">
    <property type="component" value="Unassembled WGS sequence"/>
</dbReference>
<evidence type="ECO:0000256" key="2">
    <source>
        <dbReference type="ARBA" id="ARBA00022692"/>
    </source>
</evidence>
<dbReference type="GO" id="GO:0015648">
    <property type="term" value="F:lipid-linked peptidoglycan transporter activity"/>
    <property type="evidence" value="ECO:0007669"/>
    <property type="project" value="TreeGrafter"/>
</dbReference>
<keyword evidence="2 6" id="KW-0812">Transmembrane</keyword>
<keyword evidence="4 6" id="KW-1133">Transmembrane helix</keyword>
<keyword evidence="8" id="KW-1185">Reference proteome</keyword>
<dbReference type="GO" id="GO:0051301">
    <property type="term" value="P:cell division"/>
    <property type="evidence" value="ECO:0007669"/>
    <property type="project" value="InterPro"/>
</dbReference>
<dbReference type="EMBL" id="JAJEPR010000004">
    <property type="protein sequence ID" value="MCC2189005.1"/>
    <property type="molecule type" value="Genomic_DNA"/>
</dbReference>
<organism evidence="7 8">
    <name type="scientific">Fusicatenibacter faecihominis</name>
    <dbReference type="NCBI Taxonomy" id="2881276"/>
    <lineage>
        <taxon>Bacteria</taxon>
        <taxon>Bacillati</taxon>
        <taxon>Bacillota</taxon>
        <taxon>Clostridia</taxon>
        <taxon>Lachnospirales</taxon>
        <taxon>Lachnospiraceae</taxon>
        <taxon>Fusicatenibacter</taxon>
    </lineage>
</organism>
<name>A0AAE3DR31_9FIRM</name>
<feature type="transmembrane region" description="Helical" evidence="6">
    <location>
        <begin position="130"/>
        <end position="147"/>
    </location>
</feature>
<dbReference type="PANTHER" id="PTHR30474">
    <property type="entry name" value="CELL CYCLE PROTEIN"/>
    <property type="match status" value="1"/>
</dbReference>
<dbReference type="GO" id="GO:0008360">
    <property type="term" value="P:regulation of cell shape"/>
    <property type="evidence" value="ECO:0007669"/>
    <property type="project" value="UniProtKB-KW"/>
</dbReference>
<dbReference type="GO" id="GO:0032153">
    <property type="term" value="C:cell division site"/>
    <property type="evidence" value="ECO:0007669"/>
    <property type="project" value="TreeGrafter"/>
</dbReference>
<feature type="transmembrane region" description="Helical" evidence="6">
    <location>
        <begin position="176"/>
        <end position="196"/>
    </location>
</feature>
<dbReference type="GO" id="GO:0005886">
    <property type="term" value="C:plasma membrane"/>
    <property type="evidence" value="ECO:0007669"/>
    <property type="project" value="TreeGrafter"/>
</dbReference>
<dbReference type="Pfam" id="PF01098">
    <property type="entry name" value="FTSW_RODA_SPOVE"/>
    <property type="match status" value="1"/>
</dbReference>
<evidence type="ECO:0000256" key="5">
    <source>
        <dbReference type="ARBA" id="ARBA00023136"/>
    </source>
</evidence>
<comment type="subcellular location">
    <subcellularLocation>
        <location evidence="1">Membrane</location>
        <topology evidence="1">Multi-pass membrane protein</topology>
    </subcellularLocation>
</comment>
<keyword evidence="3" id="KW-0133">Cell shape</keyword>
<feature type="transmembrane region" description="Helical" evidence="6">
    <location>
        <begin position="274"/>
        <end position="294"/>
    </location>
</feature>
<sequence length="368" mass="40044">MLRQYRLKDYNFRLIIWVIALSVVGILVIGSAKESVQTKQIAGLILGLVVMVLTSLIDYSWVLGFYWLSYFVGIGLLAAVLLAGENVGGATRWIRVGGVLQFQPSDVVKILMIAFFAKFFSKHEEDISRFKTILIALLLVAAPTALLLKEPDLSTTIVFVLLFCAMFFVSGLSYKIVGGIIVACVPLAVLLMSLILSPDQQVLQGYQANRILAWLKPEEYPDIARQQVNSIIAIGSGQLYGKGLDNNVVSSVKNGNFISESQTDFIFAVAGEELGFLGCCIIIILELLIALECINIGRHARDLPGTLVGCGMGALIFFQSFINICVTTGLMPNTGLTLPFVSYGLTSLVSFCIGIGLVLNVGLQVRKY</sequence>
<feature type="transmembrane region" description="Helical" evidence="6">
    <location>
        <begin position="65"/>
        <end position="84"/>
    </location>
</feature>
<feature type="transmembrane region" description="Helical" evidence="6">
    <location>
        <begin position="41"/>
        <end position="59"/>
    </location>
</feature>
<evidence type="ECO:0000256" key="3">
    <source>
        <dbReference type="ARBA" id="ARBA00022960"/>
    </source>
</evidence>
<evidence type="ECO:0000256" key="6">
    <source>
        <dbReference type="SAM" id="Phobius"/>
    </source>
</evidence>
<gene>
    <name evidence="7" type="ORF">LKD71_04050</name>
</gene>
<evidence type="ECO:0000256" key="4">
    <source>
        <dbReference type="ARBA" id="ARBA00022989"/>
    </source>
</evidence>
<dbReference type="InterPro" id="IPR001182">
    <property type="entry name" value="FtsW/RodA"/>
</dbReference>
<feature type="transmembrane region" description="Helical" evidence="6">
    <location>
        <begin position="12"/>
        <end position="29"/>
    </location>
</feature>